<proteinExistence type="predicted"/>
<protein>
    <recommendedName>
        <fullName evidence="3">6-bladed beta-propeller protein</fullName>
    </recommendedName>
</protein>
<gene>
    <name evidence="1" type="ORF">KUV23_16155</name>
</gene>
<evidence type="ECO:0000313" key="1">
    <source>
        <dbReference type="EMBL" id="MBY5952523.1"/>
    </source>
</evidence>
<dbReference type="RefSeq" id="WP_222584779.1">
    <property type="nucleotide sequence ID" value="NZ_JAHVHP010000002.1"/>
</dbReference>
<keyword evidence="2" id="KW-1185">Reference proteome</keyword>
<dbReference type="Proteomes" id="UP000766609">
    <property type="component" value="Unassembled WGS sequence"/>
</dbReference>
<comment type="caution">
    <text evidence="1">The sequence shown here is derived from an EMBL/GenBank/DDBJ whole genome shotgun (WGS) entry which is preliminary data.</text>
</comment>
<dbReference type="EMBL" id="JAHVHP010000002">
    <property type="protein sequence ID" value="MBY5952523.1"/>
    <property type="molecule type" value="Genomic_DNA"/>
</dbReference>
<evidence type="ECO:0008006" key="3">
    <source>
        <dbReference type="Google" id="ProtNLM"/>
    </source>
</evidence>
<organism evidence="1 2">
    <name type="scientific">Algoriphagus marincola</name>
    <dbReference type="NCBI Taxonomy" id="264027"/>
    <lineage>
        <taxon>Bacteria</taxon>
        <taxon>Pseudomonadati</taxon>
        <taxon>Bacteroidota</taxon>
        <taxon>Cytophagia</taxon>
        <taxon>Cytophagales</taxon>
        <taxon>Cyclobacteriaceae</taxon>
        <taxon>Algoriphagus</taxon>
    </lineage>
</organism>
<reference evidence="1 2" key="1">
    <citation type="submission" date="2021-06" db="EMBL/GenBank/DDBJ databases">
        <title>44 bacteria genomes isolated from Dapeng, Shenzhen.</title>
        <authorList>
            <person name="Zheng W."/>
            <person name="Yu S."/>
            <person name="Huang Y."/>
        </authorList>
    </citation>
    <scope>NUCLEOTIDE SEQUENCE [LARGE SCALE GENOMIC DNA]</scope>
    <source>
        <strain evidence="1 2">DP5N14-6</strain>
    </source>
</reference>
<evidence type="ECO:0000313" key="2">
    <source>
        <dbReference type="Proteomes" id="UP000766609"/>
    </source>
</evidence>
<sequence length="389" mass="45700">MRFRIKNHIRIFCLVLFGCTSSEQNSETTLLEIEPDLSVYELVGLENLEFDFEDQFVGKGFFEIEEDQILFFDRLAMRVLAFDTEGKYIQTLIDNGEGPSEIPRFQTSVSGGGFRYFMDGYTILTFDQNNQLSNRAVLDFYHQSDLSEVENNPSPDDPGIYEVKYWGNQLEIIDGYLYTKIESSNPKFNFVMHPEYYTDSYLYAKVDPESGKVLELKGKHPRIYQNYKFLPHFDYYYHDLVADEIYLSFEPDSLIYILDKNFEVKEAFGNSGKEMDQSYIEVSTVEDWEDYWRINRAQKGFYKYVKFFPEEGVLFRTYTLGKSDPLAYEYGDNPQRMQIYKNKQLIGDVEVPNFFKVIGKIGDYYLADGSADNPDNEELVLYRFKLSEE</sequence>
<accession>A0ABS7N9F2</accession>
<name>A0ABS7N9F2_9BACT</name>